<dbReference type="Pfam" id="PF03961">
    <property type="entry name" value="FapA"/>
    <property type="match status" value="1"/>
</dbReference>
<name>A0A1K0ILH3_CUPNE</name>
<dbReference type="EMBL" id="FMSH01000029">
    <property type="protein sequence ID" value="SCU73618.1"/>
    <property type="molecule type" value="Genomic_DNA"/>
</dbReference>
<dbReference type="AlphaFoldDB" id="A0A1K0ILH3"/>
<proteinExistence type="predicted"/>
<reference evidence="1" key="1">
    <citation type="submission" date="2016-09" db="EMBL/GenBank/DDBJ databases">
        <authorList>
            <person name="Capua I."/>
            <person name="De Benedictis P."/>
            <person name="Joannis T."/>
            <person name="Lombin L.H."/>
            <person name="Cattoli G."/>
        </authorList>
    </citation>
    <scope>NUCLEOTIDE SEQUENCE</scope>
    <source>
        <strain evidence="1">B9</strain>
    </source>
</reference>
<dbReference type="InterPro" id="IPR046865">
    <property type="entry name" value="FapA_b_solenoid"/>
</dbReference>
<sequence length="103" mass="11477">MLEEQNKVKQLVDFFAKHPEKAVGDLREKARATLFKLSRDLFELEARLAELGQQMQPAADAVIDAARRIHGGVTLQVGSRVLKVMEDKPGGQIRLVDDRIVVG</sequence>
<gene>
    <name evidence="1" type="ORF">CNECB9_1240015</name>
</gene>
<evidence type="ECO:0000313" key="1">
    <source>
        <dbReference type="EMBL" id="SCU73618.1"/>
    </source>
</evidence>
<protein>
    <submittedName>
        <fullName evidence="1">Uncharacterized protein</fullName>
    </submittedName>
</protein>
<organism evidence="1">
    <name type="scientific">Cupriavidus necator</name>
    <name type="common">Alcaligenes eutrophus</name>
    <name type="synonym">Ralstonia eutropha</name>
    <dbReference type="NCBI Taxonomy" id="106590"/>
    <lineage>
        <taxon>Bacteria</taxon>
        <taxon>Pseudomonadati</taxon>
        <taxon>Pseudomonadota</taxon>
        <taxon>Betaproteobacteria</taxon>
        <taxon>Burkholderiales</taxon>
        <taxon>Burkholderiaceae</taxon>
        <taxon>Cupriavidus</taxon>
    </lineage>
</organism>
<accession>A0A1K0ILH3</accession>